<dbReference type="EMBL" id="VSSQ01034681">
    <property type="protein sequence ID" value="MPM86700.1"/>
    <property type="molecule type" value="Genomic_DNA"/>
</dbReference>
<gene>
    <name evidence="1" type="ORF">SDC9_133791</name>
</gene>
<protein>
    <submittedName>
        <fullName evidence="1">Uncharacterized protein</fullName>
    </submittedName>
</protein>
<name>A0A645DB75_9ZZZZ</name>
<reference evidence="1" key="1">
    <citation type="submission" date="2019-08" db="EMBL/GenBank/DDBJ databases">
        <authorList>
            <person name="Kucharzyk K."/>
            <person name="Murdoch R.W."/>
            <person name="Higgins S."/>
            <person name="Loffler F."/>
        </authorList>
    </citation>
    <scope>NUCLEOTIDE SEQUENCE</scope>
</reference>
<sequence length="109" mass="12340">MASGFFYARCNAGDIEVQSFTGKYVWHDEIDANSFEEISRKDMENLIKKGDMPSFYGEIARALEGSWDLGAESISRTNFKVQISGSVFYQGDRFTRSGLEAIIEYANKK</sequence>
<accession>A0A645DB75</accession>
<dbReference type="AlphaFoldDB" id="A0A645DB75"/>
<comment type="caution">
    <text evidence="1">The sequence shown here is derived from an EMBL/GenBank/DDBJ whole genome shotgun (WGS) entry which is preliminary data.</text>
</comment>
<evidence type="ECO:0000313" key="1">
    <source>
        <dbReference type="EMBL" id="MPM86700.1"/>
    </source>
</evidence>
<proteinExistence type="predicted"/>
<organism evidence="1">
    <name type="scientific">bioreactor metagenome</name>
    <dbReference type="NCBI Taxonomy" id="1076179"/>
    <lineage>
        <taxon>unclassified sequences</taxon>
        <taxon>metagenomes</taxon>
        <taxon>ecological metagenomes</taxon>
    </lineage>
</organism>